<keyword evidence="1" id="KW-0472">Membrane</keyword>
<dbReference type="Proteomes" id="UP000184096">
    <property type="component" value="Chromosome I"/>
</dbReference>
<keyword evidence="1" id="KW-0812">Transmembrane</keyword>
<keyword evidence="1" id="KW-1133">Transmembrane helix</keyword>
<feature type="transmembrane region" description="Helical" evidence="1">
    <location>
        <begin position="6"/>
        <end position="24"/>
    </location>
</feature>
<proteinExistence type="predicted"/>
<dbReference type="EMBL" id="LT670849">
    <property type="protein sequence ID" value="SHN60911.1"/>
    <property type="molecule type" value="Genomic_DNA"/>
</dbReference>
<evidence type="ECO:0000256" key="1">
    <source>
        <dbReference type="SAM" id="Phobius"/>
    </source>
</evidence>
<accession>A0A1M7SR41</accession>
<reference evidence="3" key="1">
    <citation type="submission" date="2016-11" db="EMBL/GenBank/DDBJ databases">
        <authorList>
            <person name="Varghese N."/>
            <person name="Submissions S."/>
        </authorList>
    </citation>
    <scope>NUCLEOTIDE SEQUENCE [LARGE SCALE GENOMIC DNA]</scope>
    <source>
        <strain evidence="3">GAS401</strain>
    </source>
</reference>
<name>A0A1M7SR41_9BRAD</name>
<dbReference type="AlphaFoldDB" id="A0A1M7SR41"/>
<organism evidence="2 3">
    <name type="scientific">Bradyrhizobium erythrophlei</name>
    <dbReference type="NCBI Taxonomy" id="1437360"/>
    <lineage>
        <taxon>Bacteria</taxon>
        <taxon>Pseudomonadati</taxon>
        <taxon>Pseudomonadota</taxon>
        <taxon>Alphaproteobacteria</taxon>
        <taxon>Hyphomicrobiales</taxon>
        <taxon>Nitrobacteraceae</taxon>
        <taxon>Bradyrhizobium</taxon>
    </lineage>
</organism>
<sequence>MTVVMKIIAVWFGLNLLVPAFIYYQRTPSFRHRVFRATFGLTAFPSERRLAHALVNAAHQHR</sequence>
<keyword evidence="3" id="KW-1185">Reference proteome</keyword>
<evidence type="ECO:0000313" key="3">
    <source>
        <dbReference type="Proteomes" id="UP000184096"/>
    </source>
</evidence>
<protein>
    <submittedName>
        <fullName evidence="2">Uncharacterized protein</fullName>
    </submittedName>
</protein>
<gene>
    <name evidence="2" type="ORF">SAMN05444170_0053</name>
</gene>
<evidence type="ECO:0000313" key="2">
    <source>
        <dbReference type="EMBL" id="SHN60911.1"/>
    </source>
</evidence>